<evidence type="ECO:0000313" key="2">
    <source>
        <dbReference type="EMBL" id="KIY63967.1"/>
    </source>
</evidence>
<evidence type="ECO:0000256" key="1">
    <source>
        <dbReference type="SAM" id="MobiDB-lite"/>
    </source>
</evidence>
<feature type="compositionally biased region" description="Acidic residues" evidence="1">
    <location>
        <begin position="39"/>
        <end position="55"/>
    </location>
</feature>
<accession>A0A0D7B0G5</accession>
<protein>
    <submittedName>
        <fullName evidence="2">Uncharacterized protein</fullName>
    </submittedName>
</protein>
<name>A0A0D7B0G5_9AGAR</name>
<reference evidence="2 3" key="1">
    <citation type="journal article" date="2015" name="Fungal Genet. Biol.">
        <title>Evolution of novel wood decay mechanisms in Agaricales revealed by the genome sequences of Fistulina hepatica and Cylindrobasidium torrendii.</title>
        <authorList>
            <person name="Floudas D."/>
            <person name="Held B.W."/>
            <person name="Riley R."/>
            <person name="Nagy L.G."/>
            <person name="Koehler G."/>
            <person name="Ransdell A.S."/>
            <person name="Younus H."/>
            <person name="Chow J."/>
            <person name="Chiniquy J."/>
            <person name="Lipzen A."/>
            <person name="Tritt A."/>
            <person name="Sun H."/>
            <person name="Haridas S."/>
            <person name="LaButti K."/>
            <person name="Ohm R.A."/>
            <person name="Kues U."/>
            <person name="Blanchette R.A."/>
            <person name="Grigoriev I.V."/>
            <person name="Minto R.E."/>
            <person name="Hibbett D.S."/>
        </authorList>
    </citation>
    <scope>NUCLEOTIDE SEQUENCE [LARGE SCALE GENOMIC DNA]</scope>
    <source>
        <strain evidence="2 3">FP15055 ss-10</strain>
    </source>
</reference>
<dbReference type="Proteomes" id="UP000054007">
    <property type="component" value="Unassembled WGS sequence"/>
</dbReference>
<evidence type="ECO:0000313" key="3">
    <source>
        <dbReference type="Proteomes" id="UP000054007"/>
    </source>
</evidence>
<dbReference type="AlphaFoldDB" id="A0A0D7B0G5"/>
<sequence length="264" mass="29314">MDIPRTDSPVTGFYEFDSPMPLTRPSPGWTRALSNSMPNDDDYTDDEDNMEEEWETTAEIQSLVHNLFLPSSSQDYSSKRSSVSSRASSLDSSSTICFTPCSSTLHTPSSSVDLSNRMSKSRSLASLSLCPSARRAAVYILDDDEEQQMVEFPSYSEKIQDILSPVPSEDEASPDPPSRFSIDEEERPRLNIRDIISRTRAISMSAPRPLPTTPSTDTPTRPAFQFPQMASPQMPMSAALPPPTPTTAKKSKRKTVLSFFNLSR</sequence>
<feature type="region of interest" description="Disordered" evidence="1">
    <location>
        <begin position="1"/>
        <end position="55"/>
    </location>
</feature>
<dbReference type="OrthoDB" id="3022416at2759"/>
<organism evidence="2 3">
    <name type="scientific">Cylindrobasidium torrendii FP15055 ss-10</name>
    <dbReference type="NCBI Taxonomy" id="1314674"/>
    <lineage>
        <taxon>Eukaryota</taxon>
        <taxon>Fungi</taxon>
        <taxon>Dikarya</taxon>
        <taxon>Basidiomycota</taxon>
        <taxon>Agaricomycotina</taxon>
        <taxon>Agaricomycetes</taxon>
        <taxon>Agaricomycetidae</taxon>
        <taxon>Agaricales</taxon>
        <taxon>Marasmiineae</taxon>
        <taxon>Physalacriaceae</taxon>
        <taxon>Cylindrobasidium</taxon>
    </lineage>
</organism>
<keyword evidence="3" id="KW-1185">Reference proteome</keyword>
<gene>
    <name evidence="2" type="ORF">CYLTODRAFT_413657</name>
</gene>
<feature type="region of interest" description="Disordered" evidence="1">
    <location>
        <begin position="204"/>
        <end position="253"/>
    </location>
</feature>
<feature type="region of interest" description="Disordered" evidence="1">
    <location>
        <begin position="165"/>
        <end position="186"/>
    </location>
</feature>
<dbReference type="EMBL" id="KN880661">
    <property type="protein sequence ID" value="KIY63967.1"/>
    <property type="molecule type" value="Genomic_DNA"/>
</dbReference>
<feature type="compositionally biased region" description="Low complexity" evidence="1">
    <location>
        <begin position="213"/>
        <end position="222"/>
    </location>
</feature>
<proteinExistence type="predicted"/>